<dbReference type="Pfam" id="PF01381">
    <property type="entry name" value="HTH_3"/>
    <property type="match status" value="1"/>
</dbReference>
<keyword evidence="1" id="KW-0238">DNA-binding</keyword>
<protein>
    <submittedName>
        <fullName evidence="3">Y4mF family transcriptional regulator</fullName>
    </submittedName>
</protein>
<accession>A0A841EST2</accession>
<dbReference type="SUPFAM" id="SSF47413">
    <property type="entry name" value="lambda repressor-like DNA-binding domains"/>
    <property type="match status" value="1"/>
</dbReference>
<evidence type="ECO:0000259" key="2">
    <source>
        <dbReference type="PROSITE" id="PS50943"/>
    </source>
</evidence>
<organism evidence="3 4">
    <name type="scientific">Arcicella rosea</name>
    <dbReference type="NCBI Taxonomy" id="502909"/>
    <lineage>
        <taxon>Bacteria</taxon>
        <taxon>Pseudomonadati</taxon>
        <taxon>Bacteroidota</taxon>
        <taxon>Cytophagia</taxon>
        <taxon>Cytophagales</taxon>
        <taxon>Flectobacillaceae</taxon>
        <taxon>Arcicella</taxon>
    </lineage>
</organism>
<comment type="caution">
    <text evidence="3">The sequence shown here is derived from an EMBL/GenBank/DDBJ whole genome shotgun (WGS) entry which is preliminary data.</text>
</comment>
<dbReference type="EMBL" id="JACHKT010000006">
    <property type="protein sequence ID" value="MBB6002501.1"/>
    <property type="molecule type" value="Genomic_DNA"/>
</dbReference>
<dbReference type="AlphaFoldDB" id="A0A841EST2"/>
<feature type="domain" description="HTH cro/C1-type" evidence="2">
    <location>
        <begin position="7"/>
        <end position="61"/>
    </location>
</feature>
<evidence type="ECO:0000256" key="1">
    <source>
        <dbReference type="ARBA" id="ARBA00023125"/>
    </source>
</evidence>
<dbReference type="SMART" id="SM00530">
    <property type="entry name" value="HTH_XRE"/>
    <property type="match status" value="1"/>
</dbReference>
<dbReference type="InterPro" id="IPR010982">
    <property type="entry name" value="Lambda_DNA-bd_dom_sf"/>
</dbReference>
<dbReference type="Proteomes" id="UP000524404">
    <property type="component" value="Unassembled WGS sequence"/>
</dbReference>
<evidence type="ECO:0000313" key="3">
    <source>
        <dbReference type="EMBL" id="MBB6002501.1"/>
    </source>
</evidence>
<dbReference type="PROSITE" id="PS50943">
    <property type="entry name" value="HTH_CROC1"/>
    <property type="match status" value="1"/>
</dbReference>
<evidence type="ECO:0000313" key="4">
    <source>
        <dbReference type="Proteomes" id="UP000524404"/>
    </source>
</evidence>
<reference evidence="3 4" key="1">
    <citation type="submission" date="2020-08" db="EMBL/GenBank/DDBJ databases">
        <title>Functional genomics of gut bacteria from endangered species of beetles.</title>
        <authorList>
            <person name="Carlos-Shanley C."/>
        </authorList>
    </citation>
    <scope>NUCLEOTIDE SEQUENCE [LARGE SCALE GENOMIC DNA]</scope>
    <source>
        <strain evidence="3 4">S00070</strain>
    </source>
</reference>
<gene>
    <name evidence="3" type="ORF">HNP25_001153</name>
</gene>
<dbReference type="InterPro" id="IPR001387">
    <property type="entry name" value="Cro/C1-type_HTH"/>
</dbReference>
<keyword evidence="4" id="KW-1185">Reference proteome</keyword>
<proteinExistence type="predicted"/>
<dbReference type="PANTHER" id="PTHR46558:SF4">
    <property type="entry name" value="DNA-BIDING PHAGE PROTEIN"/>
    <property type="match status" value="1"/>
</dbReference>
<dbReference type="Gene3D" id="1.10.260.40">
    <property type="entry name" value="lambda repressor-like DNA-binding domains"/>
    <property type="match status" value="1"/>
</dbReference>
<dbReference type="CDD" id="cd00093">
    <property type="entry name" value="HTH_XRE"/>
    <property type="match status" value="1"/>
</dbReference>
<sequence length="67" mass="7558">MDLSQELKQRREELGVTQEYLAELAGVGLRTIKAFESGKANPRLETLTKLSEVLGMELVWSIKKINP</sequence>
<dbReference type="RefSeq" id="WP_184131637.1">
    <property type="nucleotide sequence ID" value="NZ_JACHKT010000006.1"/>
</dbReference>
<name>A0A841EST2_9BACT</name>
<dbReference type="GO" id="GO:0003677">
    <property type="term" value="F:DNA binding"/>
    <property type="evidence" value="ECO:0007669"/>
    <property type="project" value="UniProtKB-KW"/>
</dbReference>
<dbReference type="PANTHER" id="PTHR46558">
    <property type="entry name" value="TRACRIPTIONAL REGULATORY PROTEIN-RELATED-RELATED"/>
    <property type="match status" value="1"/>
</dbReference>